<evidence type="ECO:0000313" key="3">
    <source>
        <dbReference type="EMBL" id="AYA48697.1"/>
    </source>
</evidence>
<keyword evidence="2" id="KW-1134">Transmembrane beta strand</keyword>
<keyword evidence="2" id="KW-0472">Membrane</keyword>
<dbReference type="EMBL" id="LN899820">
    <property type="protein sequence ID" value="CUV56738.1"/>
    <property type="molecule type" value="Genomic_DNA"/>
</dbReference>
<dbReference type="Gene3D" id="1.20.1600.10">
    <property type="entry name" value="Outer membrane efflux proteins (OEP)"/>
    <property type="match status" value="1"/>
</dbReference>
<evidence type="ECO:0000313" key="5">
    <source>
        <dbReference type="EMBL" id="CUV25002.1"/>
    </source>
</evidence>
<accession>A0A0K1ZQX0</accession>
<evidence type="ECO:0000313" key="10">
    <source>
        <dbReference type="EMBL" id="CUV56738.1"/>
    </source>
</evidence>
<name>A0A0K1ZQX0_RALSL</name>
<dbReference type="InterPro" id="IPR010131">
    <property type="entry name" value="MdtP/NodT-like"/>
</dbReference>
<evidence type="ECO:0000313" key="14">
    <source>
        <dbReference type="Proteomes" id="UP001164049"/>
    </source>
</evidence>
<evidence type="ECO:0000313" key="6">
    <source>
        <dbReference type="EMBL" id="CUV27470.1"/>
    </source>
</evidence>
<dbReference type="EMBL" id="LN899822">
    <property type="protein sequence ID" value="CUV62700.1"/>
    <property type="molecule type" value="Genomic_DNA"/>
</dbReference>
<evidence type="ECO:0000313" key="9">
    <source>
        <dbReference type="EMBL" id="CUV46609.1"/>
    </source>
</evidence>
<dbReference type="AlphaFoldDB" id="A0A0K1ZQX0"/>
<dbReference type="PANTHER" id="PTHR30203:SF25">
    <property type="entry name" value="OUTER MEMBRANE PROTEIN-RELATED"/>
    <property type="match status" value="1"/>
</dbReference>
<dbReference type="SUPFAM" id="SSF56954">
    <property type="entry name" value="Outer membrane efflux proteins (OEP)"/>
    <property type="match status" value="1"/>
</dbReference>
<evidence type="ECO:0000313" key="7">
    <source>
        <dbReference type="EMBL" id="CUV32652.1"/>
    </source>
</evidence>
<evidence type="ECO:0000313" key="8">
    <source>
        <dbReference type="EMBL" id="CUV41828.1"/>
    </source>
</evidence>
<dbReference type="EMBL" id="CP085044">
    <property type="protein sequence ID" value="UZF17858.1"/>
    <property type="molecule type" value="Genomic_DNA"/>
</dbReference>
<reference evidence="12" key="4">
    <citation type="submission" date="2021-10" db="EMBL/GenBank/DDBJ databases">
        <title>Complete genome sequences of five Ralstonia solancearum strains isolated from sunflower.</title>
        <authorList>
            <person name="She X."/>
            <person name="He Z."/>
        </authorList>
    </citation>
    <scope>NUCLEOTIDE SEQUENCE</scope>
    <source>
        <strain evidence="12">RS638</strain>
        <plasmid evidence="12">p1</plasmid>
    </source>
</reference>
<dbReference type="PROSITE" id="PS51257">
    <property type="entry name" value="PROKAR_LIPOPROTEIN"/>
    <property type="match status" value="1"/>
</dbReference>
<organism evidence="5">
    <name type="scientific">Ralstonia solanacearum</name>
    <name type="common">Pseudomonas solanacearum</name>
    <dbReference type="NCBI Taxonomy" id="305"/>
    <lineage>
        <taxon>Bacteria</taxon>
        <taxon>Pseudomonadati</taxon>
        <taxon>Pseudomonadota</taxon>
        <taxon>Betaproteobacteria</taxon>
        <taxon>Burkholderiales</taxon>
        <taxon>Burkholderiaceae</taxon>
        <taxon>Ralstonia</taxon>
        <taxon>Ralstonia solanacearum species complex</taxon>
    </lineage>
</organism>
<comment type="subcellular location">
    <subcellularLocation>
        <location evidence="2">Cell membrane</location>
        <topology evidence="2">Lipid-anchor</topology>
    </subcellularLocation>
</comment>
<dbReference type="Proteomes" id="UP000262427">
    <property type="component" value="Chromosome MP"/>
</dbReference>
<dbReference type="EMBL" id="CP025742">
    <property type="protein sequence ID" value="AYA48697.1"/>
    <property type="molecule type" value="Genomic_DNA"/>
</dbReference>
<sequence>MNRATKRWDLRRAACSAPALALALAGCVTAPDVRGPALASPEAALRSRAAVVAGEPALAETAVPSQWWDLFGDATLIALEAEATESNLDLQSAAARIEESRARLGLADAARQPQLAADAGYTRSAISEHSPLAVLGAPTRASDTWLLGLEAGWELDLWGRLRHQSESAEANLEASGYGKEAVRVSIAAEVAYTYLQLRGVQAQESVAEQNRQLADGLVRMAESRERHGVATRFDAAAARADVAGIDARLSQLHHKREALMNALALLLGKPPRELDDRLAAAALPAMPKRLPVGIPSELARQRPDILQADARLRAAVADIGAAEADFYPRISLTGSAGVQAFDFSDLGSWASRRYAFGPTLYLPIFEGGRLKSNLALSAARHRLAAIAYQQTVLRAWHEVDDALGAYASELRRHAQLQLALDQNQTALKVAQRAYQQGTADFTAVLVAQRSLLASHAELIDCSTASALSVVGLYRALGGGWSSQLRADAAPSGSAS</sequence>
<dbReference type="EMBL" id="LN899825">
    <property type="protein sequence ID" value="CUV32652.1"/>
    <property type="molecule type" value="Genomic_DNA"/>
</dbReference>
<dbReference type="Gene3D" id="2.20.200.10">
    <property type="entry name" value="Outer membrane efflux proteins (OEP)"/>
    <property type="match status" value="1"/>
</dbReference>
<dbReference type="InterPro" id="IPR003423">
    <property type="entry name" value="OMP_efflux"/>
</dbReference>
<dbReference type="GO" id="GO:0005886">
    <property type="term" value="C:plasma membrane"/>
    <property type="evidence" value="ECO:0007669"/>
    <property type="project" value="UniProtKB-SubCell"/>
</dbReference>
<evidence type="ECO:0000256" key="2">
    <source>
        <dbReference type="RuleBase" id="RU362097"/>
    </source>
</evidence>
<dbReference type="Pfam" id="PF02321">
    <property type="entry name" value="OEP"/>
    <property type="match status" value="2"/>
</dbReference>
<dbReference type="EMBL" id="LN899827">
    <property type="protein sequence ID" value="CUV46609.1"/>
    <property type="molecule type" value="Genomic_DNA"/>
</dbReference>
<feature type="signal peptide" evidence="2">
    <location>
        <begin position="1"/>
        <end position="30"/>
    </location>
</feature>
<dbReference type="PATRIC" id="fig|305.118.peg.4607"/>
<dbReference type="NCBIfam" id="TIGR01845">
    <property type="entry name" value="outer_NodT"/>
    <property type="match status" value="1"/>
</dbReference>
<evidence type="ECO:0000313" key="11">
    <source>
        <dbReference type="EMBL" id="CUV62700.1"/>
    </source>
</evidence>
<gene>
    <name evidence="12" type="ORF">LH706_20185</name>
    <name evidence="4" type="ORF">PSS4_v1_280042</name>
    <name evidence="11" type="ORF">RD1301_v1_2570007</name>
    <name evidence="3" type="ORF">RSP824_19830</name>
    <name evidence="5" type="ORF">RUN1744_v1_800061</name>
    <name evidence="6" type="ORF">RUN1985_v1_70184</name>
    <name evidence="10" type="ORF">RUN215_v1_960039</name>
    <name evidence="7" type="ORF">TD1301_v1_120062</name>
    <name evidence="8" type="ORF">TF3108_v1_860007</name>
    <name evidence="9" type="ORF">TO10_v1_640013</name>
</gene>
<reference evidence="5" key="1">
    <citation type="submission" date="2015-10" db="EMBL/GenBank/DDBJ databases">
        <authorList>
            <person name="Gilbert D.G."/>
        </authorList>
    </citation>
    <scope>NUCLEOTIDE SEQUENCE</scope>
    <source>
        <strain evidence="5">Phyl III-seqv23</strain>
    </source>
</reference>
<keyword evidence="2" id="KW-0812">Transmembrane</keyword>
<comment type="similarity">
    <text evidence="1 2">Belongs to the outer membrane factor (OMF) (TC 1.B.17) family.</text>
</comment>
<reference evidence="3" key="2">
    <citation type="submission" date="2018-01" db="EMBL/GenBank/DDBJ databases">
        <title>Ralstonia pseudosolanacearum P824 infects blueberry.</title>
        <authorList>
            <person name="Bocsanczy A.M."/>
            <person name="Norman D.J."/>
        </authorList>
    </citation>
    <scope>NUCLEOTIDE SEQUENCE</scope>
    <source>
        <strain evidence="3">P824</strain>
    </source>
</reference>
<keyword evidence="2" id="KW-0732">Signal</keyword>
<evidence type="ECO:0000313" key="12">
    <source>
        <dbReference type="EMBL" id="UZF17858.1"/>
    </source>
</evidence>
<reference evidence="13" key="3">
    <citation type="submission" date="2018-01" db="EMBL/GenBank/DDBJ databases">
        <title>Raltonia solanacearum P824 infects blueberry.</title>
        <authorList>
            <person name="Bocsanczy A.M."/>
            <person name="Norman D.J."/>
        </authorList>
    </citation>
    <scope>NUCLEOTIDE SEQUENCE [LARGE SCALE GENOMIC DNA]</scope>
    <source>
        <strain evidence="13">P824</strain>
    </source>
</reference>
<geneLocation type="plasmid" evidence="12 14">
    <name>p1</name>
</geneLocation>
<keyword evidence="2" id="KW-0564">Palmitate</keyword>
<dbReference type="PANTHER" id="PTHR30203">
    <property type="entry name" value="OUTER MEMBRANE CATION EFFLUX PROTEIN"/>
    <property type="match status" value="1"/>
</dbReference>
<proteinExistence type="inferred from homology"/>
<dbReference type="EMBL" id="LN899824">
    <property type="protein sequence ID" value="CUV27470.1"/>
    <property type="molecule type" value="Genomic_DNA"/>
</dbReference>
<evidence type="ECO:0000256" key="1">
    <source>
        <dbReference type="ARBA" id="ARBA00007613"/>
    </source>
</evidence>
<feature type="chain" id="PRO_5014203471" evidence="2">
    <location>
        <begin position="31"/>
        <end position="495"/>
    </location>
</feature>
<keyword evidence="2" id="KW-0449">Lipoprotein</keyword>
<evidence type="ECO:0000313" key="13">
    <source>
        <dbReference type="Proteomes" id="UP000262427"/>
    </source>
</evidence>
<dbReference type="EMBL" id="LN899823">
    <property type="protein sequence ID" value="CUV25002.1"/>
    <property type="molecule type" value="Genomic_DNA"/>
</dbReference>
<keyword evidence="12" id="KW-0614">Plasmid</keyword>
<dbReference type="EMBL" id="LN899826">
    <property type="protein sequence ID" value="CUV41828.1"/>
    <property type="molecule type" value="Genomic_DNA"/>
</dbReference>
<dbReference type="GO" id="GO:0015562">
    <property type="term" value="F:efflux transmembrane transporter activity"/>
    <property type="evidence" value="ECO:0007669"/>
    <property type="project" value="InterPro"/>
</dbReference>
<protein>
    <submittedName>
        <fullName evidence="5">Multidrug resistance efflux pump protein</fullName>
    </submittedName>
    <submittedName>
        <fullName evidence="3">Multidrug resistance transporter</fullName>
    </submittedName>
    <submittedName>
        <fullName evidence="12">TolC family protein</fullName>
    </submittedName>
</protein>
<evidence type="ECO:0000313" key="4">
    <source>
        <dbReference type="EMBL" id="CUV17229.1"/>
    </source>
</evidence>
<dbReference type="EMBL" id="LN899821">
    <property type="protein sequence ID" value="CUV17229.1"/>
    <property type="molecule type" value="Genomic_DNA"/>
</dbReference>